<reference evidence="1 2" key="1">
    <citation type="journal article" date="2011" name="Genome Res.">
        <title>Phylogeny-wide analysis of social amoeba genomes highlights ancient origins for complex intercellular communication.</title>
        <authorList>
            <person name="Heidel A.J."/>
            <person name="Lawal H.M."/>
            <person name="Felder M."/>
            <person name="Schilde C."/>
            <person name="Helps N.R."/>
            <person name="Tunggal B."/>
            <person name="Rivero F."/>
            <person name="John U."/>
            <person name="Schleicher M."/>
            <person name="Eichinger L."/>
            <person name="Platzer M."/>
            <person name="Noegel A.A."/>
            <person name="Schaap P."/>
            <person name="Gloeckner G."/>
        </authorList>
    </citation>
    <scope>NUCLEOTIDE SEQUENCE [LARGE SCALE GENOMIC DNA]</scope>
    <source>
        <strain evidence="2">ATCC 26659 / Pp 5 / PN500</strain>
    </source>
</reference>
<dbReference type="PANTHER" id="PTHR46586:SF4">
    <property type="match status" value="1"/>
</dbReference>
<dbReference type="InterPro" id="IPR052050">
    <property type="entry name" value="SecEffector_AnkRepeat"/>
</dbReference>
<proteinExistence type="predicted"/>
<dbReference type="InParanoid" id="D3BPN0"/>
<dbReference type="RefSeq" id="XP_020428782.1">
    <property type="nucleotide sequence ID" value="XM_020580742.1"/>
</dbReference>
<dbReference type="GeneID" id="31365427"/>
<dbReference type="InterPro" id="IPR002110">
    <property type="entry name" value="Ankyrin_rpt"/>
</dbReference>
<organism evidence="1 2">
    <name type="scientific">Heterostelium pallidum (strain ATCC 26659 / Pp 5 / PN500)</name>
    <name type="common">Cellular slime mold</name>
    <name type="synonym">Polysphondylium pallidum</name>
    <dbReference type="NCBI Taxonomy" id="670386"/>
    <lineage>
        <taxon>Eukaryota</taxon>
        <taxon>Amoebozoa</taxon>
        <taxon>Evosea</taxon>
        <taxon>Eumycetozoa</taxon>
        <taxon>Dictyostelia</taxon>
        <taxon>Acytosteliales</taxon>
        <taxon>Acytosteliaceae</taxon>
        <taxon>Heterostelium</taxon>
    </lineage>
</organism>
<keyword evidence="2" id="KW-1185">Reference proteome</keyword>
<dbReference type="AlphaFoldDB" id="D3BPN0"/>
<evidence type="ECO:0008006" key="3">
    <source>
        <dbReference type="Google" id="ProtNLM"/>
    </source>
</evidence>
<accession>D3BPN0</accession>
<gene>
    <name evidence="1" type="ORF">PPL_09955</name>
</gene>
<evidence type="ECO:0000313" key="1">
    <source>
        <dbReference type="EMBL" id="EFA76650.1"/>
    </source>
</evidence>
<evidence type="ECO:0000313" key="2">
    <source>
        <dbReference type="Proteomes" id="UP000001396"/>
    </source>
</evidence>
<comment type="caution">
    <text evidence="1">The sequence shown here is derived from an EMBL/GenBank/DDBJ whole genome shotgun (WGS) entry which is preliminary data.</text>
</comment>
<dbReference type="EMBL" id="ADBJ01000045">
    <property type="protein sequence ID" value="EFA76650.1"/>
    <property type="molecule type" value="Genomic_DNA"/>
</dbReference>
<sequence>MLQIKKAPIEKHVYFLESFCTLESYCIFRFINEFGSNQVARYYKWSHVVVSLPTLLTYGYLDQLKRSIDNNLICFVSHHQASAVHAIDLFNHIRIYLHYIIRFGYYDMIVYLSSKYRNKNWYVADCVINSLAYRRWNFVRFFMENRFSEIDREFYPKIISSAAISTDMDILRYTCEKLNYFQIDKLSFYHLVECGYSNIVKYFLEPNQSNKSGTMECPSEAAERAAQRSAPNLLEYFSENHPSTITTKVLDTLAKQGDFTLLKKLIGRHTKVECSTLAIDQAAMNGKLTIVQWLTENSKSGCSTDALDYAAERGHLNIVEYLHHNRVEGCTKRALNLAATNGHLEVVKFLHYNRSEGCTTAAADGASQNGHLETLRFLLDNRSEGYSNQILDKTAKRGSIETLKFLGERTTDLKVHSNTLSNCSNFGYLEVIQHLVEVYRVPIDSKSIEKAIIFNYIDIVRYLLANSDGVHRRYQCSPEQLKMIITSDNLDMLKLLWEYQTFTQLSFGTLALHGRFEMIQYSIDNKIHLDCFVNQLE</sequence>
<dbReference type="Pfam" id="PF13637">
    <property type="entry name" value="Ank_4"/>
    <property type="match status" value="1"/>
</dbReference>
<dbReference type="Proteomes" id="UP000001396">
    <property type="component" value="Unassembled WGS sequence"/>
</dbReference>
<dbReference type="InterPro" id="IPR036770">
    <property type="entry name" value="Ankyrin_rpt-contain_sf"/>
</dbReference>
<dbReference type="Gene3D" id="1.25.40.20">
    <property type="entry name" value="Ankyrin repeat-containing domain"/>
    <property type="match status" value="2"/>
</dbReference>
<dbReference type="PANTHER" id="PTHR46586">
    <property type="entry name" value="ANKYRIN REPEAT-CONTAINING PROTEIN"/>
    <property type="match status" value="1"/>
</dbReference>
<dbReference type="SUPFAM" id="SSF48403">
    <property type="entry name" value="Ankyrin repeat"/>
    <property type="match status" value="1"/>
</dbReference>
<protein>
    <recommendedName>
        <fullName evidence="3">Ankyrin repeat protein</fullName>
    </recommendedName>
</protein>
<name>D3BPN0_HETP5</name>